<evidence type="ECO:0008006" key="3">
    <source>
        <dbReference type="Google" id="ProtNLM"/>
    </source>
</evidence>
<dbReference type="EMBL" id="CAJFCW020000002">
    <property type="protein sequence ID" value="CAG9097292.1"/>
    <property type="molecule type" value="Genomic_DNA"/>
</dbReference>
<dbReference type="Proteomes" id="UP000783686">
    <property type="component" value="Unassembled WGS sequence"/>
</dbReference>
<organism evidence="1 2">
    <name type="scientific">Bursaphelenchus okinawaensis</name>
    <dbReference type="NCBI Taxonomy" id="465554"/>
    <lineage>
        <taxon>Eukaryota</taxon>
        <taxon>Metazoa</taxon>
        <taxon>Ecdysozoa</taxon>
        <taxon>Nematoda</taxon>
        <taxon>Chromadorea</taxon>
        <taxon>Rhabditida</taxon>
        <taxon>Tylenchina</taxon>
        <taxon>Tylenchomorpha</taxon>
        <taxon>Aphelenchoidea</taxon>
        <taxon>Aphelenchoididae</taxon>
        <taxon>Bursaphelenchus</taxon>
    </lineage>
</organism>
<dbReference type="Proteomes" id="UP000614601">
    <property type="component" value="Unassembled WGS sequence"/>
</dbReference>
<evidence type="ECO:0000313" key="2">
    <source>
        <dbReference type="Proteomes" id="UP000614601"/>
    </source>
</evidence>
<proteinExistence type="predicted"/>
<accession>A0A811K962</accession>
<dbReference type="EMBL" id="CAJFDH010000002">
    <property type="protein sequence ID" value="CAD5212693.1"/>
    <property type="molecule type" value="Genomic_DNA"/>
</dbReference>
<sequence length="177" mass="20465">MASMAALLEEIPDWKISNCRFHKAKNMLLNFKQKVTSEKNLLLDDEVKSWFNRLLGLSFLPESVAVEAGNHMLSQYSTTAGITNHKTYKDLAAFRAYVSTWHSKHGRHFNFYDDPLKPRTTNYCEGFNSGLKKIGMPKHPPTRMGYEQYRQILERAGVLYTHPKQGIMVNKERIGKR</sequence>
<protein>
    <recommendedName>
        <fullName evidence="3">Transposase</fullName>
    </recommendedName>
</protein>
<evidence type="ECO:0000313" key="1">
    <source>
        <dbReference type="EMBL" id="CAD5212693.1"/>
    </source>
</evidence>
<gene>
    <name evidence="1" type="ORF">BOKJ2_LOCUS4494</name>
</gene>
<name>A0A811K962_9BILA</name>
<reference evidence="1" key="1">
    <citation type="submission" date="2020-09" db="EMBL/GenBank/DDBJ databases">
        <authorList>
            <person name="Kikuchi T."/>
        </authorList>
    </citation>
    <scope>NUCLEOTIDE SEQUENCE</scope>
    <source>
        <strain evidence="1">SH1</strain>
    </source>
</reference>
<keyword evidence="2" id="KW-1185">Reference proteome</keyword>
<dbReference type="OrthoDB" id="93990at2759"/>
<dbReference type="AlphaFoldDB" id="A0A811K962"/>
<comment type="caution">
    <text evidence="1">The sequence shown here is derived from an EMBL/GenBank/DDBJ whole genome shotgun (WGS) entry which is preliminary data.</text>
</comment>